<evidence type="ECO:0000313" key="1">
    <source>
        <dbReference type="EMBL" id="TYG71770.1"/>
    </source>
</evidence>
<keyword evidence="2" id="KW-1185">Reference proteome</keyword>
<dbReference type="Proteomes" id="UP000323506">
    <property type="component" value="Chromosome D05"/>
</dbReference>
<gene>
    <name evidence="1" type="ORF">ES288_D05G425100v1</name>
</gene>
<reference evidence="1 2" key="1">
    <citation type="submission" date="2019-06" db="EMBL/GenBank/DDBJ databases">
        <title>WGS assembly of Gossypium darwinii.</title>
        <authorList>
            <person name="Chen Z.J."/>
            <person name="Sreedasyam A."/>
            <person name="Ando A."/>
            <person name="Song Q."/>
            <person name="De L."/>
            <person name="Hulse-Kemp A."/>
            <person name="Ding M."/>
            <person name="Ye W."/>
            <person name="Kirkbride R."/>
            <person name="Jenkins J."/>
            <person name="Plott C."/>
            <person name="Lovell J."/>
            <person name="Lin Y.-M."/>
            <person name="Vaughn R."/>
            <person name="Liu B."/>
            <person name="Li W."/>
            <person name="Simpson S."/>
            <person name="Scheffler B."/>
            <person name="Saski C."/>
            <person name="Grover C."/>
            <person name="Hu G."/>
            <person name="Conover J."/>
            <person name="Carlson J."/>
            <person name="Shu S."/>
            <person name="Boston L."/>
            <person name="Williams M."/>
            <person name="Peterson D."/>
            <person name="Mcgee K."/>
            <person name="Jones D."/>
            <person name="Wendel J."/>
            <person name="Stelly D."/>
            <person name="Grimwood J."/>
            <person name="Schmutz J."/>
        </authorList>
    </citation>
    <scope>NUCLEOTIDE SEQUENCE [LARGE SCALE GENOMIC DNA]</scope>
    <source>
        <strain evidence="1">1808015.09</strain>
    </source>
</reference>
<evidence type="ECO:0000313" key="2">
    <source>
        <dbReference type="Proteomes" id="UP000323506"/>
    </source>
</evidence>
<sequence>MFRFVCCIAGASWRCTHVVVAQHERREAWTRPRRKGLLKP</sequence>
<name>A0A5D2CT25_GOSDA</name>
<accession>A0A5D2CT25</accession>
<protein>
    <submittedName>
        <fullName evidence="1">Uncharacterized protein</fullName>
    </submittedName>
</protein>
<dbReference type="AlphaFoldDB" id="A0A5D2CT25"/>
<organism evidence="1 2">
    <name type="scientific">Gossypium darwinii</name>
    <name type="common">Darwin's cotton</name>
    <name type="synonym">Gossypium barbadense var. darwinii</name>
    <dbReference type="NCBI Taxonomy" id="34276"/>
    <lineage>
        <taxon>Eukaryota</taxon>
        <taxon>Viridiplantae</taxon>
        <taxon>Streptophyta</taxon>
        <taxon>Embryophyta</taxon>
        <taxon>Tracheophyta</taxon>
        <taxon>Spermatophyta</taxon>
        <taxon>Magnoliopsida</taxon>
        <taxon>eudicotyledons</taxon>
        <taxon>Gunneridae</taxon>
        <taxon>Pentapetalae</taxon>
        <taxon>rosids</taxon>
        <taxon>malvids</taxon>
        <taxon>Malvales</taxon>
        <taxon>Malvaceae</taxon>
        <taxon>Malvoideae</taxon>
        <taxon>Gossypium</taxon>
    </lineage>
</organism>
<proteinExistence type="predicted"/>
<dbReference type="EMBL" id="CM017705">
    <property type="protein sequence ID" value="TYG71770.1"/>
    <property type="molecule type" value="Genomic_DNA"/>
</dbReference>